<evidence type="ECO:0000313" key="5">
    <source>
        <dbReference type="EMBL" id="CAB4370341.1"/>
    </source>
</evidence>
<organism evidence="5">
    <name type="scientific">freshwater metagenome</name>
    <dbReference type="NCBI Taxonomy" id="449393"/>
    <lineage>
        <taxon>unclassified sequences</taxon>
        <taxon>metagenomes</taxon>
        <taxon>ecological metagenomes</taxon>
    </lineage>
</organism>
<dbReference type="SUPFAM" id="SSF52540">
    <property type="entry name" value="P-loop containing nucleoside triphosphate hydrolases"/>
    <property type="match status" value="1"/>
</dbReference>
<keyword evidence="3" id="KW-0067">ATP-binding</keyword>
<dbReference type="GO" id="GO:0005304">
    <property type="term" value="F:L-valine transmembrane transporter activity"/>
    <property type="evidence" value="ECO:0007669"/>
    <property type="project" value="TreeGrafter"/>
</dbReference>
<evidence type="ECO:0000256" key="2">
    <source>
        <dbReference type="ARBA" id="ARBA00022741"/>
    </source>
</evidence>
<dbReference type="InterPro" id="IPR003593">
    <property type="entry name" value="AAA+_ATPase"/>
</dbReference>
<dbReference type="AlphaFoldDB" id="A0A6J6AJ79"/>
<protein>
    <submittedName>
        <fullName evidence="5">Unannotated protein</fullName>
    </submittedName>
</protein>
<accession>A0A6J6AJ79</accession>
<dbReference type="GO" id="GO:0042941">
    <property type="term" value="P:D-alanine transmembrane transport"/>
    <property type="evidence" value="ECO:0007669"/>
    <property type="project" value="TreeGrafter"/>
</dbReference>
<dbReference type="CDD" id="cd03219">
    <property type="entry name" value="ABC_Mj1267_LivG_branched"/>
    <property type="match status" value="1"/>
</dbReference>
<evidence type="ECO:0000313" key="6">
    <source>
        <dbReference type="EMBL" id="CAB4619772.1"/>
    </source>
</evidence>
<dbReference type="GO" id="GO:1903806">
    <property type="term" value="P:L-isoleucine import across plasma membrane"/>
    <property type="evidence" value="ECO:0007669"/>
    <property type="project" value="TreeGrafter"/>
</dbReference>
<keyword evidence="2" id="KW-0547">Nucleotide-binding</keyword>
<dbReference type="PANTHER" id="PTHR45772:SF7">
    <property type="entry name" value="AMINO ACID ABC TRANSPORTER ATP-BINDING PROTEIN"/>
    <property type="match status" value="1"/>
</dbReference>
<dbReference type="GO" id="GO:0015188">
    <property type="term" value="F:L-isoleucine transmembrane transporter activity"/>
    <property type="evidence" value="ECO:0007669"/>
    <property type="project" value="TreeGrafter"/>
</dbReference>
<dbReference type="GO" id="GO:0015192">
    <property type="term" value="F:L-phenylalanine transmembrane transporter activity"/>
    <property type="evidence" value="ECO:0007669"/>
    <property type="project" value="TreeGrafter"/>
</dbReference>
<dbReference type="GO" id="GO:0015808">
    <property type="term" value="P:L-alanine transport"/>
    <property type="evidence" value="ECO:0007669"/>
    <property type="project" value="TreeGrafter"/>
</dbReference>
<dbReference type="InterPro" id="IPR032823">
    <property type="entry name" value="BCA_ABC_TP_C"/>
</dbReference>
<keyword evidence="1" id="KW-0813">Transport</keyword>
<dbReference type="EMBL" id="CAEZVH010000006">
    <property type="protein sequence ID" value="CAB4619772.1"/>
    <property type="molecule type" value="Genomic_DNA"/>
</dbReference>
<dbReference type="PROSITE" id="PS50893">
    <property type="entry name" value="ABC_TRANSPORTER_2"/>
    <property type="match status" value="1"/>
</dbReference>
<dbReference type="Pfam" id="PF00005">
    <property type="entry name" value="ABC_tran"/>
    <property type="match status" value="1"/>
</dbReference>
<evidence type="ECO:0000259" key="4">
    <source>
        <dbReference type="PROSITE" id="PS50893"/>
    </source>
</evidence>
<evidence type="ECO:0000256" key="3">
    <source>
        <dbReference type="ARBA" id="ARBA00022840"/>
    </source>
</evidence>
<reference evidence="5" key="1">
    <citation type="submission" date="2020-05" db="EMBL/GenBank/DDBJ databases">
        <authorList>
            <person name="Chiriac C."/>
            <person name="Salcher M."/>
            <person name="Ghai R."/>
            <person name="Kavagutti S V."/>
        </authorList>
    </citation>
    <scope>NUCLEOTIDE SEQUENCE</scope>
</reference>
<dbReference type="SMART" id="SM00382">
    <property type="entry name" value="AAA"/>
    <property type="match status" value="1"/>
</dbReference>
<dbReference type="InterPro" id="IPR027417">
    <property type="entry name" value="P-loop_NTPase"/>
</dbReference>
<dbReference type="FunFam" id="3.40.50.300:FF:000421">
    <property type="entry name" value="Branched-chain amino acid ABC transporter ATP-binding protein"/>
    <property type="match status" value="1"/>
</dbReference>
<dbReference type="Pfam" id="PF12399">
    <property type="entry name" value="BCA_ABC_TP_C"/>
    <property type="match status" value="1"/>
</dbReference>
<gene>
    <name evidence="6" type="ORF">UFOPK1951_00117</name>
    <name evidence="5" type="ORF">UFOPK4182_00077</name>
</gene>
<dbReference type="GO" id="GO:0005886">
    <property type="term" value="C:plasma membrane"/>
    <property type="evidence" value="ECO:0007669"/>
    <property type="project" value="TreeGrafter"/>
</dbReference>
<dbReference type="PANTHER" id="PTHR45772">
    <property type="entry name" value="CONSERVED COMPONENT OF ABC TRANSPORTER FOR NATURAL AMINO ACIDS-RELATED"/>
    <property type="match status" value="1"/>
</dbReference>
<dbReference type="GO" id="GO:0016887">
    <property type="term" value="F:ATP hydrolysis activity"/>
    <property type="evidence" value="ECO:0007669"/>
    <property type="project" value="InterPro"/>
</dbReference>
<dbReference type="GO" id="GO:1903805">
    <property type="term" value="P:L-valine import across plasma membrane"/>
    <property type="evidence" value="ECO:0007669"/>
    <property type="project" value="TreeGrafter"/>
</dbReference>
<proteinExistence type="predicted"/>
<dbReference type="EMBL" id="CAEUNI010000003">
    <property type="protein sequence ID" value="CAB4370341.1"/>
    <property type="molecule type" value="Genomic_DNA"/>
</dbReference>
<evidence type="ECO:0000256" key="1">
    <source>
        <dbReference type="ARBA" id="ARBA00022448"/>
    </source>
</evidence>
<dbReference type="InterPro" id="IPR003439">
    <property type="entry name" value="ABC_transporter-like_ATP-bd"/>
</dbReference>
<dbReference type="InterPro" id="IPR051120">
    <property type="entry name" value="ABC_AA/LPS_Transport"/>
</dbReference>
<name>A0A6J6AJ79_9ZZZZ</name>
<dbReference type="Gene3D" id="3.40.50.300">
    <property type="entry name" value="P-loop containing nucleotide triphosphate hydrolases"/>
    <property type="match status" value="1"/>
</dbReference>
<sequence length="258" mass="28036">MSKKLLEVQDVLVNFGGVTALNKVNLHVSEGEIAALIGPNGAGKTTVFNIVTGYYTPTSGRVIVDGESVLGLRPYQIARKGLGRTFQNIRLFGDMTAAENVATAADSLNKSGLVGSLFGGPRSRRDEAASMEKAHELLRFIGLDHRALQMAKNLPYGDQRRLEIARALALNPKVLLLDEPAAGFNPQEKIELGELIRKIRDRGFAVLLIEHDMSLVMDISDRVSVLDFGQKIAEGTPVEIQKNQRVIDAYLGVAEDAS</sequence>
<feature type="domain" description="ABC transporter" evidence="4">
    <location>
        <begin position="6"/>
        <end position="253"/>
    </location>
</feature>
<dbReference type="GO" id="GO:0005524">
    <property type="term" value="F:ATP binding"/>
    <property type="evidence" value="ECO:0007669"/>
    <property type="project" value="UniProtKB-KW"/>
</dbReference>